<feature type="compositionally biased region" description="Polar residues" evidence="1">
    <location>
        <begin position="209"/>
        <end position="219"/>
    </location>
</feature>
<feature type="region of interest" description="Disordered" evidence="1">
    <location>
        <begin position="514"/>
        <end position="578"/>
    </location>
</feature>
<accession>G0SER4</accession>
<evidence type="ECO:0000256" key="1">
    <source>
        <dbReference type="SAM" id="MobiDB-lite"/>
    </source>
</evidence>
<dbReference type="AlphaFoldDB" id="G0SER4"/>
<feature type="compositionally biased region" description="Pro residues" evidence="1">
    <location>
        <begin position="487"/>
        <end position="496"/>
    </location>
</feature>
<feature type="region of interest" description="Disordered" evidence="1">
    <location>
        <begin position="952"/>
        <end position="991"/>
    </location>
</feature>
<dbReference type="GeneID" id="18259981"/>
<evidence type="ECO:0000313" key="4">
    <source>
        <dbReference type="Proteomes" id="UP000008066"/>
    </source>
</evidence>
<protein>
    <recommendedName>
        <fullName evidence="2">DUF7892 domain-containing protein</fullName>
    </recommendedName>
</protein>
<organism evidence="4">
    <name type="scientific">Chaetomium thermophilum (strain DSM 1495 / CBS 144.50 / IMI 039719)</name>
    <name type="common">Thermochaetoides thermophila</name>
    <dbReference type="NCBI Taxonomy" id="759272"/>
    <lineage>
        <taxon>Eukaryota</taxon>
        <taxon>Fungi</taxon>
        <taxon>Dikarya</taxon>
        <taxon>Ascomycota</taxon>
        <taxon>Pezizomycotina</taxon>
        <taxon>Sordariomycetes</taxon>
        <taxon>Sordariomycetidae</taxon>
        <taxon>Sordariales</taxon>
        <taxon>Chaetomiaceae</taxon>
        <taxon>Thermochaetoides</taxon>
    </lineage>
</organism>
<feature type="compositionally biased region" description="Pro residues" evidence="1">
    <location>
        <begin position="522"/>
        <end position="546"/>
    </location>
</feature>
<evidence type="ECO:0000259" key="2">
    <source>
        <dbReference type="Pfam" id="PF25422"/>
    </source>
</evidence>
<feature type="region of interest" description="Disordered" evidence="1">
    <location>
        <begin position="480"/>
        <end position="500"/>
    </location>
</feature>
<feature type="compositionally biased region" description="Polar residues" evidence="1">
    <location>
        <begin position="565"/>
        <end position="575"/>
    </location>
</feature>
<dbReference type="Pfam" id="PF25422">
    <property type="entry name" value="DUF7892"/>
    <property type="match status" value="1"/>
</dbReference>
<dbReference type="Proteomes" id="UP000008066">
    <property type="component" value="Unassembled WGS sequence"/>
</dbReference>
<gene>
    <name evidence="3" type="ORF">CTHT_0059430</name>
</gene>
<proteinExistence type="predicted"/>
<dbReference type="EMBL" id="GL988046">
    <property type="protein sequence ID" value="EGS17930.1"/>
    <property type="molecule type" value="Genomic_DNA"/>
</dbReference>
<dbReference type="KEGG" id="cthr:CTHT_0059430"/>
<dbReference type="OrthoDB" id="2322499at2759"/>
<feature type="compositionally biased region" description="Basic and acidic residues" evidence="1">
    <location>
        <begin position="811"/>
        <end position="835"/>
    </location>
</feature>
<dbReference type="eggNOG" id="ENOG502RPXF">
    <property type="taxonomic scope" value="Eukaryota"/>
</dbReference>
<keyword evidence="4" id="KW-1185">Reference proteome</keyword>
<feature type="domain" description="DUF7892" evidence="2">
    <location>
        <begin position="584"/>
        <end position="728"/>
    </location>
</feature>
<dbReference type="HOGENOM" id="CLU_003437_0_0_1"/>
<feature type="region of interest" description="Disordered" evidence="1">
    <location>
        <begin position="205"/>
        <end position="241"/>
    </location>
</feature>
<dbReference type="InterPro" id="IPR057214">
    <property type="entry name" value="DUF7892"/>
</dbReference>
<evidence type="ECO:0000313" key="3">
    <source>
        <dbReference type="EMBL" id="EGS17930.1"/>
    </source>
</evidence>
<dbReference type="RefSeq" id="XP_006696261.1">
    <property type="nucleotide sequence ID" value="XM_006696198.1"/>
</dbReference>
<sequence length="1010" mass="113684">MPASVKPERVLKPNAIWQASRRLFWPQMPTPLRSKTELEMWRLAWAPGSRSPGPGRDGVAAIWAFGARFCGSCLLENTLEEQDLLVSSLTPVAILPALPFVLVTKDQHVFSSTTLKQASLPSDTKLRKLYLSSDYQALIEEFLQVKDMGQGTMGEWLKGLPDRGSDLRQESAKWEKWESSGGVVKMRSLLYPDYAKKLPAASAIRKPSLTETSSSTSARPNAEKLRDVGDGEGNAANTPGQQHLQGLELTMALSKEARDRIDKEWEEVQAPLRAKISGYTDKIIRELLAKEKVTKDNCSRFAVEVLLYVRKRFYTEVEKEHAAARAANKKLPVDPPDGPFTQKLTLENMKWIFDTKIRPLTDRFRKEIFYCNDCEGNCRAYGFEGVIQHYAAKHTTALSRGNAVVYWRAEWPKHPPFRAEPRPARQSAPSFPPVYKHGSGGYQLAAHTPAPASYPYPPAPAAPSQLPIYPPPTGYGYNPPVYGDYCQPPPPQPLPPSQQYHPVPVVPPVVPPPTYETTSSYPVPPAPYPPPRQVPIPSQLPVPNPEPAHGYAPSQPGHYERPYGSYSSNANSSHVPAQPPAFPDLYQLRLDDIARNSRELWRLLGAISNLPGNVKVYVTIHHTAKRFRSRFHENPPLSLFIDGLSNHKDMRPVRNVNGLICKACHLHLDNQLTVERDRKSFSLPQLANHFQIKHVAPMEQQPAHHSPPRLDWVEDMVFLGDIKDLSYLDLNEYEKELIAAALPFLLRSEALIKEETPNLLDALESRLVQRYPSHSQSYGRESNTGRFAEGSSTIGGRESVSGLTAHSPPPHVDHGSHTKSPIRDRRHDSPSHREPSSPGRPLGHVPHSVMEPFESNPNGAGRSRPAYPGSRHAEEDYFRYHARRPNDRGYDAFPPDAEYRRYPDESRTRSWAPIEAYEIVHVIDENGEYYIRRPVRREPDPRYAYEERRVYRGDAGPHPSHESRLLYGGQPVVPRDGPRGSSAPETWPVDRRSGSAYYGEYDARLFTHIG</sequence>
<feature type="region of interest" description="Disordered" evidence="1">
    <location>
        <begin position="773"/>
        <end position="870"/>
    </location>
</feature>
<name>G0SER4_CHATD</name>
<feature type="compositionally biased region" description="Polar residues" evidence="1">
    <location>
        <begin position="773"/>
        <end position="794"/>
    </location>
</feature>
<reference evidence="3 4" key="1">
    <citation type="journal article" date="2011" name="Cell">
        <title>Insight into structure and assembly of the nuclear pore complex by utilizing the genome of a eukaryotic thermophile.</title>
        <authorList>
            <person name="Amlacher S."/>
            <person name="Sarges P."/>
            <person name="Flemming D."/>
            <person name="van Noort V."/>
            <person name="Kunze R."/>
            <person name="Devos D.P."/>
            <person name="Arumugam M."/>
            <person name="Bork P."/>
            <person name="Hurt E."/>
        </authorList>
    </citation>
    <scope>NUCLEOTIDE SEQUENCE [LARGE SCALE GENOMIC DNA]</scope>
    <source>
        <strain evidence="4">DSM 1495 / CBS 144.50 / IMI 039719</strain>
    </source>
</reference>